<dbReference type="GO" id="GO:0016829">
    <property type="term" value="F:lyase activity"/>
    <property type="evidence" value="ECO:0007669"/>
    <property type="project" value="UniProtKB-KW"/>
</dbReference>
<evidence type="ECO:0000313" key="4">
    <source>
        <dbReference type="EMBL" id="ROP33571.1"/>
    </source>
</evidence>
<dbReference type="SUPFAM" id="SSF51126">
    <property type="entry name" value="Pectin lyase-like"/>
    <property type="match status" value="1"/>
</dbReference>
<dbReference type="InterPro" id="IPR011050">
    <property type="entry name" value="Pectin_lyase_fold/virulence"/>
</dbReference>
<keyword evidence="2" id="KW-0732">Signal</keyword>
<organism evidence="4 5">
    <name type="scientific">Couchioplanes caeruleus</name>
    <dbReference type="NCBI Taxonomy" id="56438"/>
    <lineage>
        <taxon>Bacteria</taxon>
        <taxon>Bacillati</taxon>
        <taxon>Actinomycetota</taxon>
        <taxon>Actinomycetes</taxon>
        <taxon>Micromonosporales</taxon>
        <taxon>Micromonosporaceae</taxon>
        <taxon>Couchioplanes</taxon>
    </lineage>
</organism>
<accession>A0A3N1GTI3</accession>
<dbReference type="Proteomes" id="UP000271683">
    <property type="component" value="Unassembled WGS sequence"/>
</dbReference>
<dbReference type="InterPro" id="IPR006626">
    <property type="entry name" value="PbH1"/>
</dbReference>
<evidence type="ECO:0000256" key="1">
    <source>
        <dbReference type="SAM" id="MobiDB-lite"/>
    </source>
</evidence>
<dbReference type="InterPro" id="IPR012334">
    <property type="entry name" value="Pectin_lyas_fold"/>
</dbReference>
<dbReference type="AlphaFoldDB" id="A0A3N1GTI3"/>
<keyword evidence="4" id="KW-0456">Lyase</keyword>
<feature type="chain" id="PRO_5039409307" evidence="2">
    <location>
        <begin position="39"/>
        <end position="622"/>
    </location>
</feature>
<reference evidence="4 5" key="1">
    <citation type="submission" date="2018-11" db="EMBL/GenBank/DDBJ databases">
        <title>Sequencing the genomes of 1000 actinobacteria strains.</title>
        <authorList>
            <person name="Klenk H.-P."/>
        </authorList>
    </citation>
    <scope>NUCLEOTIDE SEQUENCE [LARGE SCALE GENOMIC DNA]</scope>
    <source>
        <strain evidence="4 5">DSM 43634</strain>
    </source>
</reference>
<protein>
    <submittedName>
        <fullName evidence="4">Parallel beta helix pectate lyase-like protein</fullName>
    </submittedName>
</protein>
<feature type="compositionally biased region" description="Polar residues" evidence="1">
    <location>
        <begin position="612"/>
        <end position="622"/>
    </location>
</feature>
<name>A0A3N1GTI3_9ACTN</name>
<dbReference type="OrthoDB" id="3491333at2"/>
<dbReference type="Gene3D" id="2.160.20.10">
    <property type="entry name" value="Single-stranded right-handed beta-helix, Pectin lyase-like"/>
    <property type="match status" value="1"/>
</dbReference>
<evidence type="ECO:0000256" key="2">
    <source>
        <dbReference type="SAM" id="SignalP"/>
    </source>
</evidence>
<feature type="region of interest" description="Disordered" evidence="1">
    <location>
        <begin position="527"/>
        <end position="550"/>
    </location>
</feature>
<dbReference type="Pfam" id="PF13229">
    <property type="entry name" value="Beta_helix"/>
    <property type="match status" value="1"/>
</dbReference>
<proteinExistence type="predicted"/>
<feature type="domain" description="Right handed beta helix" evidence="3">
    <location>
        <begin position="264"/>
        <end position="435"/>
    </location>
</feature>
<feature type="signal peptide" evidence="2">
    <location>
        <begin position="1"/>
        <end position="38"/>
    </location>
</feature>
<comment type="caution">
    <text evidence="4">The sequence shown here is derived from an EMBL/GenBank/DDBJ whole genome shotgun (WGS) entry which is preliminary data.</text>
</comment>
<dbReference type="InterPro" id="IPR039448">
    <property type="entry name" value="Beta_helix"/>
</dbReference>
<sequence>MTHGTPRPTPERGVRPLVATASIAGVLALALVAPAAPAAAAAAPAVAASTATPPASLGVVGPVTTITCPTGSTILEPSDPTRGIDNDGWKAAVEAQGAAGRTFCFRTGRYTGFSVRPQTGQKFYGTPGTVLDGSVALTGTVGENGLWTYRGVAANPVPTSYDLVCVDQRPACRLTDDLYVGASRQTRVASAAEVTTNKYFIDAATKKLYSGTDPAGRTVSLTRTPYAFDGASGAENVEIRNFVVQRYATPGHEYAVGGASKPTGWIVENLDVKDNHGGGIAVYGGQARRNRVQWNGHQGISGDGRYTVMENNDIAYNNVAGYHLHEGAAEGGAGKFTNTVGIQYRYNWVHDNFGQGIWFDIYNIDAHIEHNTVTDNEGVGIMYEISKSGYIQHNDVRGNGAGSARFAPEGGKFYAYSAGILVSSSEKVLVAHNTVVVPPVFLHGMSTKRAYDNSLGRDSWVLKETAHGIIVLQGARKEYWANCSLNPAKTNAHLIWDCDAKDVTVRDNRTVFQGTWTSKLIDPATGRELVDPATGKPYRSDGKGASGSGLLANGETRKAVVTFQNNRYEMSNCADWRWFWLIPNPDDPDNPQAEYKGASGPLAGAQNAGLESESSICTPVPS</sequence>
<evidence type="ECO:0000313" key="5">
    <source>
        <dbReference type="Proteomes" id="UP000271683"/>
    </source>
</evidence>
<evidence type="ECO:0000259" key="3">
    <source>
        <dbReference type="Pfam" id="PF13229"/>
    </source>
</evidence>
<feature type="region of interest" description="Disordered" evidence="1">
    <location>
        <begin position="587"/>
        <end position="622"/>
    </location>
</feature>
<dbReference type="SMART" id="SM00710">
    <property type="entry name" value="PbH1"/>
    <property type="match status" value="5"/>
</dbReference>
<dbReference type="EMBL" id="RJKL01000001">
    <property type="protein sequence ID" value="ROP33571.1"/>
    <property type="molecule type" value="Genomic_DNA"/>
</dbReference>
<gene>
    <name evidence="4" type="ORF">EDD30_6567</name>
</gene>